<feature type="compositionally biased region" description="Basic and acidic residues" evidence="1">
    <location>
        <begin position="540"/>
        <end position="551"/>
    </location>
</feature>
<dbReference type="STRING" id="644352.J3P2A9"/>
<feature type="compositionally biased region" description="Basic and acidic residues" evidence="1">
    <location>
        <begin position="616"/>
        <end position="626"/>
    </location>
</feature>
<dbReference type="VEuPathDB" id="FungiDB:GGTG_07657"/>
<feature type="compositionally biased region" description="Basic residues" evidence="1">
    <location>
        <begin position="563"/>
        <end position="572"/>
    </location>
</feature>
<feature type="region of interest" description="Disordered" evidence="1">
    <location>
        <begin position="1"/>
        <end position="78"/>
    </location>
</feature>
<evidence type="ECO:0000313" key="4">
    <source>
        <dbReference type="Proteomes" id="UP000006039"/>
    </source>
</evidence>
<dbReference type="RefSeq" id="XP_009223745.1">
    <property type="nucleotide sequence ID" value="XM_009225481.1"/>
</dbReference>
<reference evidence="3" key="5">
    <citation type="submission" date="2018-04" db="UniProtKB">
        <authorList>
            <consortium name="EnsemblFungi"/>
        </authorList>
    </citation>
    <scope>IDENTIFICATION</scope>
    <source>
        <strain evidence="3">R3-111a-1</strain>
    </source>
</reference>
<accession>J3P2A9</accession>
<name>J3P2A9_GAET3</name>
<dbReference type="GeneID" id="20348115"/>
<reference evidence="4" key="1">
    <citation type="submission" date="2010-07" db="EMBL/GenBank/DDBJ databases">
        <title>The genome sequence of Gaeumannomyces graminis var. tritici strain R3-111a-1.</title>
        <authorList>
            <consortium name="The Broad Institute Genome Sequencing Platform"/>
            <person name="Ma L.-J."/>
            <person name="Dead R."/>
            <person name="Young S."/>
            <person name="Zeng Q."/>
            <person name="Koehrsen M."/>
            <person name="Alvarado L."/>
            <person name="Berlin A."/>
            <person name="Chapman S.B."/>
            <person name="Chen Z."/>
            <person name="Freedman E."/>
            <person name="Gellesch M."/>
            <person name="Goldberg J."/>
            <person name="Griggs A."/>
            <person name="Gujja S."/>
            <person name="Heilman E.R."/>
            <person name="Heiman D."/>
            <person name="Hepburn T."/>
            <person name="Howarth C."/>
            <person name="Jen D."/>
            <person name="Larson L."/>
            <person name="Mehta T."/>
            <person name="Neiman D."/>
            <person name="Pearson M."/>
            <person name="Roberts A."/>
            <person name="Saif S."/>
            <person name="Shea T."/>
            <person name="Shenoy N."/>
            <person name="Sisk P."/>
            <person name="Stolte C."/>
            <person name="Sykes S."/>
            <person name="Walk T."/>
            <person name="White J."/>
            <person name="Yandava C."/>
            <person name="Haas B."/>
            <person name="Nusbaum C."/>
            <person name="Birren B."/>
        </authorList>
    </citation>
    <scope>NUCLEOTIDE SEQUENCE [LARGE SCALE GENOMIC DNA]</scope>
    <source>
        <strain evidence="4">R3-111a-1</strain>
    </source>
</reference>
<dbReference type="Proteomes" id="UP000006039">
    <property type="component" value="Unassembled WGS sequence"/>
</dbReference>
<dbReference type="AlphaFoldDB" id="J3P2A9"/>
<keyword evidence="4" id="KW-1185">Reference proteome</keyword>
<protein>
    <submittedName>
        <fullName evidence="2 3">Uncharacterized protein</fullName>
    </submittedName>
</protein>
<feature type="compositionally biased region" description="Basic residues" evidence="1">
    <location>
        <begin position="487"/>
        <end position="496"/>
    </location>
</feature>
<gene>
    <name evidence="3" type="primary">20348115</name>
    <name evidence="2" type="ORF">GGTG_07657</name>
</gene>
<proteinExistence type="predicted"/>
<feature type="region of interest" description="Disordered" evidence="1">
    <location>
        <begin position="140"/>
        <end position="160"/>
    </location>
</feature>
<feature type="region of interest" description="Disordered" evidence="1">
    <location>
        <begin position="461"/>
        <end position="626"/>
    </location>
</feature>
<dbReference type="EnsemblFungi" id="EJT73801">
    <property type="protein sequence ID" value="EJT73801"/>
    <property type="gene ID" value="GGTG_07657"/>
</dbReference>
<evidence type="ECO:0000256" key="1">
    <source>
        <dbReference type="SAM" id="MobiDB-lite"/>
    </source>
</evidence>
<evidence type="ECO:0000313" key="3">
    <source>
        <dbReference type="EnsemblFungi" id="EJT73801"/>
    </source>
</evidence>
<dbReference type="EMBL" id="GL385398">
    <property type="protein sequence ID" value="EJT73801.1"/>
    <property type="molecule type" value="Genomic_DNA"/>
</dbReference>
<dbReference type="eggNOG" id="ENOG502S52U">
    <property type="taxonomic scope" value="Eukaryota"/>
</dbReference>
<feature type="compositionally biased region" description="Basic and acidic residues" evidence="1">
    <location>
        <begin position="474"/>
        <end position="486"/>
    </location>
</feature>
<dbReference type="OrthoDB" id="3231000at2759"/>
<feature type="region of interest" description="Disordered" evidence="1">
    <location>
        <begin position="333"/>
        <end position="364"/>
    </location>
</feature>
<reference evidence="2" key="2">
    <citation type="submission" date="2010-07" db="EMBL/GenBank/DDBJ databases">
        <authorList>
            <consortium name="The Broad Institute Genome Sequencing Platform"/>
            <consortium name="Broad Institute Genome Sequencing Center for Infectious Disease"/>
            <person name="Ma L.-J."/>
            <person name="Dead R."/>
            <person name="Young S."/>
            <person name="Zeng Q."/>
            <person name="Koehrsen M."/>
            <person name="Alvarado L."/>
            <person name="Berlin A."/>
            <person name="Chapman S.B."/>
            <person name="Chen Z."/>
            <person name="Freedman E."/>
            <person name="Gellesch M."/>
            <person name="Goldberg J."/>
            <person name="Griggs A."/>
            <person name="Gujja S."/>
            <person name="Heilman E.R."/>
            <person name="Heiman D."/>
            <person name="Hepburn T."/>
            <person name="Howarth C."/>
            <person name="Jen D."/>
            <person name="Larson L."/>
            <person name="Mehta T."/>
            <person name="Neiman D."/>
            <person name="Pearson M."/>
            <person name="Roberts A."/>
            <person name="Saif S."/>
            <person name="Shea T."/>
            <person name="Shenoy N."/>
            <person name="Sisk P."/>
            <person name="Stolte C."/>
            <person name="Sykes S."/>
            <person name="Walk T."/>
            <person name="White J."/>
            <person name="Yandava C."/>
            <person name="Haas B."/>
            <person name="Nusbaum C."/>
            <person name="Birren B."/>
        </authorList>
    </citation>
    <scope>NUCLEOTIDE SEQUENCE</scope>
    <source>
        <strain evidence="2">R3-111a-1</strain>
    </source>
</reference>
<organism evidence="2">
    <name type="scientific">Gaeumannomyces tritici (strain R3-111a-1)</name>
    <name type="common">Wheat and barley take-all root rot fungus</name>
    <name type="synonym">Gaeumannomyces graminis var. tritici</name>
    <dbReference type="NCBI Taxonomy" id="644352"/>
    <lineage>
        <taxon>Eukaryota</taxon>
        <taxon>Fungi</taxon>
        <taxon>Dikarya</taxon>
        <taxon>Ascomycota</taxon>
        <taxon>Pezizomycotina</taxon>
        <taxon>Sordariomycetes</taxon>
        <taxon>Sordariomycetidae</taxon>
        <taxon>Magnaporthales</taxon>
        <taxon>Magnaporthaceae</taxon>
        <taxon>Gaeumannomyces</taxon>
    </lineage>
</organism>
<reference evidence="2" key="3">
    <citation type="submission" date="2010-09" db="EMBL/GenBank/DDBJ databases">
        <title>Annotation of Gaeumannomyces graminis var. tritici R3-111a-1.</title>
        <authorList>
            <consortium name="The Broad Institute Genome Sequencing Platform"/>
            <person name="Ma L.-J."/>
            <person name="Dead R."/>
            <person name="Young S.K."/>
            <person name="Zeng Q."/>
            <person name="Gargeya S."/>
            <person name="Fitzgerald M."/>
            <person name="Haas B."/>
            <person name="Abouelleil A."/>
            <person name="Alvarado L."/>
            <person name="Arachchi H.M."/>
            <person name="Berlin A."/>
            <person name="Brown A."/>
            <person name="Chapman S.B."/>
            <person name="Chen Z."/>
            <person name="Dunbar C."/>
            <person name="Freedman E."/>
            <person name="Gearin G."/>
            <person name="Gellesch M."/>
            <person name="Goldberg J."/>
            <person name="Griggs A."/>
            <person name="Gujja S."/>
            <person name="Heiman D."/>
            <person name="Howarth C."/>
            <person name="Larson L."/>
            <person name="Lui A."/>
            <person name="MacDonald P.J.P."/>
            <person name="Mehta T."/>
            <person name="Montmayeur A."/>
            <person name="Murphy C."/>
            <person name="Neiman D."/>
            <person name="Pearson M."/>
            <person name="Priest M."/>
            <person name="Roberts A."/>
            <person name="Saif S."/>
            <person name="Shea T."/>
            <person name="Shenoy N."/>
            <person name="Sisk P."/>
            <person name="Stolte C."/>
            <person name="Sykes S."/>
            <person name="Yandava C."/>
            <person name="Wortman J."/>
            <person name="Nusbaum C."/>
            <person name="Birren B."/>
        </authorList>
    </citation>
    <scope>NUCLEOTIDE SEQUENCE</scope>
    <source>
        <strain evidence="2">R3-111a-1</strain>
    </source>
</reference>
<evidence type="ECO:0000313" key="2">
    <source>
        <dbReference type="EMBL" id="EJT73801.1"/>
    </source>
</evidence>
<sequence length="626" mass="70627">MAKNPSKATVEGDEDRGYDLDWPSSQRWNPHYRVPRNSTERSAKAPRIQGVAGASPADRHDDGAADGTQDSGDEYGGVPSLDHWLETVAELYMNQLDNRARWDPRWLNITRRERFQGLESARVTIVDYLEHTVLRDTFTAAADGHGPRGRSGSSSERRRLAAALNARPPDSTLRVVVVTDLSRFLMGALGQLFEVDPEFWFEHLVNSGYRASDANLKVKNGVWMNWAQRETRFRHRALPGPGQPTEWNVERRRRRRDLQRQRQLPAASWAHMRWGRLGLLNYLGREGFHEQEIEMRIGGDGRLVMERDVALDKFGLTMRPTLRDRAVALSAHGGKSKSAGDEFLGPFGGPSEPPELDAGGKEGSARVKASNVYRPYSTFSSLPRSRKQWLNRDLRVMAPEGASIWSGADAEGRQTVLVLLDPPRAMRNIKTNELTPSLTFMPRPMEMETYTDEEAWRVADPNETYLDPPPLPLTKDERKAERDAARRARVQKRERRKALEKEAKKKAAQRPSQPAGDKTGPVVVAMEEGGPGGDDAENYDDNKSVTSHHSESSFAEDDYREAHRNRYKHAKWYARDRDFARKRGRRSRRGAAASSRCLPRRGHAGPDLARRPLAAGRRDAADAGPR</sequence>
<reference evidence="3" key="4">
    <citation type="journal article" date="2015" name="G3 (Bethesda)">
        <title>Genome sequences of three phytopathogenic species of the Magnaporthaceae family of fungi.</title>
        <authorList>
            <person name="Okagaki L.H."/>
            <person name="Nunes C.C."/>
            <person name="Sailsbery J."/>
            <person name="Clay B."/>
            <person name="Brown D."/>
            <person name="John T."/>
            <person name="Oh Y."/>
            <person name="Young N."/>
            <person name="Fitzgerald M."/>
            <person name="Haas B.J."/>
            <person name="Zeng Q."/>
            <person name="Young S."/>
            <person name="Adiconis X."/>
            <person name="Fan L."/>
            <person name="Levin J.Z."/>
            <person name="Mitchell T.K."/>
            <person name="Okubara P.A."/>
            <person name="Farman M.L."/>
            <person name="Kohn L.M."/>
            <person name="Birren B."/>
            <person name="Ma L.-J."/>
            <person name="Dean R.A."/>
        </authorList>
    </citation>
    <scope>NUCLEOTIDE SEQUENCE</scope>
    <source>
        <strain evidence="3">R3-111a-1</strain>
    </source>
</reference>
<dbReference type="HOGENOM" id="CLU_013571_0_0_1"/>